<dbReference type="AlphaFoldDB" id="A0A8K0XJM1"/>
<keyword evidence="3" id="KW-1185">Reference proteome</keyword>
<evidence type="ECO:0000256" key="1">
    <source>
        <dbReference type="SAM" id="MobiDB-lite"/>
    </source>
</evidence>
<feature type="compositionally biased region" description="Basic residues" evidence="1">
    <location>
        <begin position="135"/>
        <end position="144"/>
    </location>
</feature>
<reference evidence="2" key="1">
    <citation type="journal article" date="2021" name="New Phytol.">
        <title>Evolutionary innovations through gain and loss of genes in the ectomycorrhizal Boletales.</title>
        <authorList>
            <person name="Wu G."/>
            <person name="Miyauchi S."/>
            <person name="Morin E."/>
            <person name="Kuo A."/>
            <person name="Drula E."/>
            <person name="Varga T."/>
            <person name="Kohler A."/>
            <person name="Feng B."/>
            <person name="Cao Y."/>
            <person name="Lipzen A."/>
            <person name="Daum C."/>
            <person name="Hundley H."/>
            <person name="Pangilinan J."/>
            <person name="Johnson J."/>
            <person name="Barry K."/>
            <person name="LaButti K."/>
            <person name="Ng V."/>
            <person name="Ahrendt S."/>
            <person name="Min B."/>
            <person name="Choi I.G."/>
            <person name="Park H."/>
            <person name="Plett J.M."/>
            <person name="Magnuson J."/>
            <person name="Spatafora J.W."/>
            <person name="Nagy L.G."/>
            <person name="Henrissat B."/>
            <person name="Grigoriev I.V."/>
            <person name="Yang Z.L."/>
            <person name="Xu J."/>
            <person name="Martin F.M."/>
        </authorList>
    </citation>
    <scope>NUCLEOTIDE SEQUENCE</scope>
    <source>
        <strain evidence="2">KKN 215</strain>
    </source>
</reference>
<sequence length="240" mass="26802">MSTNYDHYGGIGETVHLKADSNHVPIKLRTLRSGLRMSPLRNNLELKGSNPIWHSVPWRRDDLLRGKAVTQTGYTASSFASNAPTWITLGGVQKPDHMSGGTLSLGGADCWTESPIMNKLAMHATHQRRIEPRRIRSSSRPKHPIHTKHHCLVIYTKIKSPVERTSSVSGLSWNVMYTVQARHVAGADRWAKRCTSEFGLHRAVVKISEAWIDQLSTRSYWPGSGHGGRRQTPHGKGDYG</sequence>
<name>A0A8K0XJM1_9AGAR</name>
<dbReference type="Proteomes" id="UP000813824">
    <property type="component" value="Unassembled WGS sequence"/>
</dbReference>
<evidence type="ECO:0000313" key="2">
    <source>
        <dbReference type="EMBL" id="KAH8077034.1"/>
    </source>
</evidence>
<gene>
    <name evidence="2" type="ORF">BXZ70DRAFT_911443</name>
</gene>
<proteinExistence type="predicted"/>
<dbReference type="EMBL" id="JAEVFJ010000067">
    <property type="protein sequence ID" value="KAH8077034.1"/>
    <property type="molecule type" value="Genomic_DNA"/>
</dbReference>
<evidence type="ECO:0000313" key="3">
    <source>
        <dbReference type="Proteomes" id="UP000813824"/>
    </source>
</evidence>
<feature type="region of interest" description="Disordered" evidence="1">
    <location>
        <begin position="125"/>
        <end position="144"/>
    </location>
</feature>
<comment type="caution">
    <text evidence="2">The sequence shown here is derived from an EMBL/GenBank/DDBJ whole genome shotgun (WGS) entry which is preliminary data.</text>
</comment>
<organism evidence="2 3">
    <name type="scientific">Cristinia sonorae</name>
    <dbReference type="NCBI Taxonomy" id="1940300"/>
    <lineage>
        <taxon>Eukaryota</taxon>
        <taxon>Fungi</taxon>
        <taxon>Dikarya</taxon>
        <taxon>Basidiomycota</taxon>
        <taxon>Agaricomycotina</taxon>
        <taxon>Agaricomycetes</taxon>
        <taxon>Agaricomycetidae</taxon>
        <taxon>Agaricales</taxon>
        <taxon>Pleurotineae</taxon>
        <taxon>Stephanosporaceae</taxon>
        <taxon>Cristinia</taxon>
    </lineage>
</organism>
<accession>A0A8K0XJM1</accession>
<protein>
    <submittedName>
        <fullName evidence="2">Uncharacterized protein</fullName>
    </submittedName>
</protein>